<keyword evidence="3" id="KW-0813">Transport</keyword>
<evidence type="ECO:0000256" key="1">
    <source>
        <dbReference type="ARBA" id="ARBA00004651"/>
    </source>
</evidence>
<evidence type="ECO:0000256" key="10">
    <source>
        <dbReference type="ARBA" id="ARBA00023136"/>
    </source>
</evidence>
<dbReference type="Gene3D" id="3.30.460.20">
    <property type="entry name" value="CorA soluble domain-like"/>
    <property type="match status" value="1"/>
</dbReference>
<keyword evidence="9" id="KW-0406">Ion transport</keyword>
<comment type="similarity">
    <text evidence="2">Belongs to the CorA metal ion transporter (MIT) (TC 1.A.35) family.</text>
</comment>
<comment type="subcellular location">
    <subcellularLocation>
        <location evidence="1">Cell membrane</location>
        <topology evidence="1">Multi-pass membrane protein</topology>
    </subcellularLocation>
</comment>
<dbReference type="OrthoDB" id="9803484at2"/>
<dbReference type="SUPFAM" id="SSF144083">
    <property type="entry name" value="Magnesium transport protein CorA, transmembrane region"/>
    <property type="match status" value="1"/>
</dbReference>
<name>A0A5B9DNJ1_9HYPH</name>
<evidence type="ECO:0000256" key="2">
    <source>
        <dbReference type="ARBA" id="ARBA00009765"/>
    </source>
</evidence>
<proteinExistence type="inferred from homology"/>
<reference evidence="11 12" key="1">
    <citation type="journal article" date="2015" name="Int. J. Syst. Evol. Microbiol.">
        <title>Youhaiella tibetensis gen. nov., sp. nov., isolated from subsurface sediment.</title>
        <authorList>
            <person name="Wang Y.X."/>
            <person name="Huang F.Q."/>
            <person name="Nogi Y."/>
            <person name="Pang S.J."/>
            <person name="Wang P.K."/>
            <person name="Lv J."/>
        </authorList>
    </citation>
    <scope>NUCLEOTIDE SEQUENCE [LARGE SCALE GENOMIC DNA]</scope>
    <source>
        <strain evidence="12">fig4</strain>
    </source>
</reference>
<evidence type="ECO:0000256" key="4">
    <source>
        <dbReference type="ARBA" id="ARBA00022475"/>
    </source>
</evidence>
<dbReference type="InterPro" id="IPR045863">
    <property type="entry name" value="CorA_TM1_TM2"/>
</dbReference>
<keyword evidence="8" id="KW-1133">Transmembrane helix</keyword>
<dbReference type="GO" id="GO:0000287">
    <property type="term" value="F:magnesium ion binding"/>
    <property type="evidence" value="ECO:0007669"/>
    <property type="project" value="TreeGrafter"/>
</dbReference>
<evidence type="ECO:0000256" key="5">
    <source>
        <dbReference type="ARBA" id="ARBA00022519"/>
    </source>
</evidence>
<dbReference type="KEGG" id="yti:FNA67_11490"/>
<dbReference type="PANTHER" id="PTHR46494:SF3">
    <property type="entry name" value="ZINC TRANSPORT PROTEIN ZNTB"/>
    <property type="match status" value="1"/>
</dbReference>
<sequence length="334" mass="36872">MDDLVPDKSAAEMKDSAAQAPGAVLVFDGKGGVKRMAPGEGAVPFPKGFMLVCGNSKAPEFKVWLKQELGPFNTDTLTVPSTQSRCTMLDDKAILVLRIARPGAKTDDIGRQLVGIWIEKGRVIVASELNIPELLGFGHWEQSHHAPVSPADLVARLSLRASDRIEPLLEHLGDSIDAIEEELMLEQNGDSRAKLAHLRRTLIGFRKLLWPQRDVLNTLEIEDLSFFSARDRARLREASARTARLGDELQALSERAVLIHEQIMDSRAEQMNKSMLVLAAVTVVFTPLTVLSGVFGMNFPIPGADNPHAFWAVVVFLVAVAGLSIWWMRARKWL</sequence>
<evidence type="ECO:0000256" key="3">
    <source>
        <dbReference type="ARBA" id="ARBA00022448"/>
    </source>
</evidence>
<dbReference type="GO" id="GO:0015095">
    <property type="term" value="F:magnesium ion transmembrane transporter activity"/>
    <property type="evidence" value="ECO:0007669"/>
    <property type="project" value="TreeGrafter"/>
</dbReference>
<protein>
    <submittedName>
        <fullName evidence="11">Zinc transporter ZntB</fullName>
    </submittedName>
</protein>
<dbReference type="InterPro" id="IPR002523">
    <property type="entry name" value="MgTranspt_CorA/ZnTranspt_ZntB"/>
</dbReference>
<dbReference type="PANTHER" id="PTHR46494">
    <property type="entry name" value="CORA FAMILY METAL ION TRANSPORTER (EUROFUNG)"/>
    <property type="match status" value="1"/>
</dbReference>
<dbReference type="GO" id="GO:0005886">
    <property type="term" value="C:plasma membrane"/>
    <property type="evidence" value="ECO:0007669"/>
    <property type="project" value="UniProtKB-SubCell"/>
</dbReference>
<keyword evidence="4" id="KW-1003">Cell membrane</keyword>
<keyword evidence="12" id="KW-1185">Reference proteome</keyword>
<dbReference type="EMBL" id="CP041690">
    <property type="protein sequence ID" value="QEE20757.1"/>
    <property type="molecule type" value="Genomic_DNA"/>
</dbReference>
<gene>
    <name evidence="11" type="ORF">FNA67_11490</name>
</gene>
<keyword evidence="10" id="KW-0472">Membrane</keyword>
<keyword evidence="7" id="KW-0862">Zinc</keyword>
<dbReference type="RefSeq" id="WP_147656113.1">
    <property type="nucleotide sequence ID" value="NZ_BMFM01000001.1"/>
</dbReference>
<dbReference type="GO" id="GO:0015087">
    <property type="term" value="F:cobalt ion transmembrane transporter activity"/>
    <property type="evidence" value="ECO:0007669"/>
    <property type="project" value="TreeGrafter"/>
</dbReference>
<keyword evidence="5" id="KW-0997">Cell inner membrane</keyword>
<dbReference type="Proteomes" id="UP000321062">
    <property type="component" value="Chromosome"/>
</dbReference>
<dbReference type="Gene3D" id="1.20.58.340">
    <property type="entry name" value="Magnesium transport protein CorA, transmembrane region"/>
    <property type="match status" value="2"/>
</dbReference>
<evidence type="ECO:0000313" key="12">
    <source>
        <dbReference type="Proteomes" id="UP000321062"/>
    </source>
</evidence>
<accession>A0A5B9DNJ1</accession>
<evidence type="ECO:0000256" key="9">
    <source>
        <dbReference type="ARBA" id="ARBA00023065"/>
    </source>
</evidence>
<evidence type="ECO:0000313" key="11">
    <source>
        <dbReference type="EMBL" id="QEE20757.1"/>
    </source>
</evidence>
<dbReference type="InterPro" id="IPR045861">
    <property type="entry name" value="CorA_cytoplasmic_dom"/>
</dbReference>
<dbReference type="AlphaFoldDB" id="A0A5B9DNJ1"/>
<evidence type="ECO:0000256" key="7">
    <source>
        <dbReference type="ARBA" id="ARBA00022833"/>
    </source>
</evidence>
<evidence type="ECO:0000256" key="6">
    <source>
        <dbReference type="ARBA" id="ARBA00022692"/>
    </source>
</evidence>
<organism evidence="11 12">
    <name type="scientific">Paradevosia tibetensis</name>
    <dbReference type="NCBI Taxonomy" id="1447062"/>
    <lineage>
        <taxon>Bacteria</taxon>
        <taxon>Pseudomonadati</taxon>
        <taxon>Pseudomonadota</taxon>
        <taxon>Alphaproteobacteria</taxon>
        <taxon>Hyphomicrobiales</taxon>
        <taxon>Devosiaceae</taxon>
        <taxon>Paradevosia</taxon>
    </lineage>
</organism>
<dbReference type="Pfam" id="PF01544">
    <property type="entry name" value="CorA"/>
    <property type="match status" value="1"/>
</dbReference>
<dbReference type="SUPFAM" id="SSF143865">
    <property type="entry name" value="CorA soluble domain-like"/>
    <property type="match status" value="1"/>
</dbReference>
<evidence type="ECO:0000256" key="8">
    <source>
        <dbReference type="ARBA" id="ARBA00022989"/>
    </source>
</evidence>
<dbReference type="GO" id="GO:0050897">
    <property type="term" value="F:cobalt ion binding"/>
    <property type="evidence" value="ECO:0007669"/>
    <property type="project" value="TreeGrafter"/>
</dbReference>
<keyword evidence="6" id="KW-0812">Transmembrane</keyword>